<sequence length="286" mass="32495">MGTMTRLLRPAMEGARRRLRQMQDRVLPDFVIIGAQKSGTSSLYRYLTQHPQVRESSVKEVHYFDGGLEEGTDTYTFGERWYRSHFPLASEMAPGVQAYEASPLYMLHPLVAGRMAQILPRVKLVAILRDPTDRALSHYFHNVRKNAVRRCKEELGPGAAMAAEEERLAPVLARGDYGDEAFRAYSYKARGRYLEQIERYWAHFPRENLLVLRAEDLFEDPAGLMGGLCDFLGLDRTRSGEDFRPANVGSNREEVDPGVRAELEAYFAPMNQALYAALGRDFGWPA</sequence>
<dbReference type="GO" id="GO:0008146">
    <property type="term" value="F:sulfotransferase activity"/>
    <property type="evidence" value="ECO:0007669"/>
    <property type="project" value="InterPro"/>
</dbReference>
<organism evidence="4 5">
    <name type="scientific">Amaricoccus macauensis</name>
    <dbReference type="NCBI Taxonomy" id="57001"/>
    <lineage>
        <taxon>Bacteria</taxon>
        <taxon>Pseudomonadati</taxon>
        <taxon>Pseudomonadota</taxon>
        <taxon>Alphaproteobacteria</taxon>
        <taxon>Rhodobacterales</taxon>
        <taxon>Paracoccaceae</taxon>
        <taxon>Amaricoccus</taxon>
    </lineage>
</organism>
<keyword evidence="2" id="KW-0325">Glycoprotein</keyword>
<reference evidence="4 5" key="1">
    <citation type="submission" date="2020-08" db="EMBL/GenBank/DDBJ databases">
        <title>Genomic Encyclopedia of Type Strains, Phase IV (KMG-IV): sequencing the most valuable type-strain genomes for metagenomic binning, comparative biology and taxonomic classification.</title>
        <authorList>
            <person name="Goeker M."/>
        </authorList>
    </citation>
    <scope>NUCLEOTIDE SEQUENCE [LARGE SCALE GENOMIC DNA]</scope>
    <source>
        <strain evidence="4 5">DSM 101730</strain>
    </source>
</reference>
<evidence type="ECO:0000256" key="1">
    <source>
        <dbReference type="ARBA" id="ARBA00022679"/>
    </source>
</evidence>
<dbReference type="InterPro" id="IPR000863">
    <property type="entry name" value="Sulfotransferase_dom"/>
</dbReference>
<dbReference type="PANTHER" id="PTHR10605:SF56">
    <property type="entry name" value="BIFUNCTIONAL HEPARAN SULFATE N-DEACETYLASE_N-SULFOTRANSFERASE"/>
    <property type="match status" value="1"/>
</dbReference>
<dbReference type="InterPro" id="IPR037359">
    <property type="entry name" value="NST/OST"/>
</dbReference>
<dbReference type="EMBL" id="JACHFM010000007">
    <property type="protein sequence ID" value="MBB5224416.1"/>
    <property type="molecule type" value="Genomic_DNA"/>
</dbReference>
<dbReference type="Pfam" id="PF00685">
    <property type="entry name" value="Sulfotransfer_1"/>
    <property type="match status" value="1"/>
</dbReference>
<dbReference type="InterPro" id="IPR027417">
    <property type="entry name" value="P-loop_NTPase"/>
</dbReference>
<proteinExistence type="predicted"/>
<name>A0A840SX85_9RHOB</name>
<evidence type="ECO:0000256" key="2">
    <source>
        <dbReference type="ARBA" id="ARBA00023180"/>
    </source>
</evidence>
<evidence type="ECO:0000313" key="4">
    <source>
        <dbReference type="EMBL" id="MBB5224416.1"/>
    </source>
</evidence>
<dbReference type="AlphaFoldDB" id="A0A840SX85"/>
<evidence type="ECO:0000259" key="3">
    <source>
        <dbReference type="Pfam" id="PF00685"/>
    </source>
</evidence>
<feature type="domain" description="Sulfotransferase" evidence="3">
    <location>
        <begin position="28"/>
        <end position="237"/>
    </location>
</feature>
<dbReference type="Proteomes" id="UP000549457">
    <property type="component" value="Unassembled WGS sequence"/>
</dbReference>
<dbReference type="PANTHER" id="PTHR10605">
    <property type="entry name" value="HEPARAN SULFATE SULFOTRANSFERASE"/>
    <property type="match status" value="1"/>
</dbReference>
<accession>A0A840SX85</accession>
<keyword evidence="5" id="KW-1185">Reference proteome</keyword>
<keyword evidence="1" id="KW-0808">Transferase</keyword>
<gene>
    <name evidence="4" type="ORF">HNP73_004386</name>
</gene>
<protein>
    <recommendedName>
        <fullName evidence="3">Sulfotransferase domain-containing protein</fullName>
    </recommendedName>
</protein>
<evidence type="ECO:0000313" key="5">
    <source>
        <dbReference type="Proteomes" id="UP000549457"/>
    </source>
</evidence>
<dbReference type="RefSeq" id="WP_184155080.1">
    <property type="nucleotide sequence ID" value="NZ_JACHFM010000007.1"/>
</dbReference>
<dbReference type="SUPFAM" id="SSF52540">
    <property type="entry name" value="P-loop containing nucleoside triphosphate hydrolases"/>
    <property type="match status" value="1"/>
</dbReference>
<comment type="caution">
    <text evidence="4">The sequence shown here is derived from an EMBL/GenBank/DDBJ whole genome shotgun (WGS) entry which is preliminary data.</text>
</comment>
<dbReference type="Gene3D" id="3.40.50.300">
    <property type="entry name" value="P-loop containing nucleotide triphosphate hydrolases"/>
    <property type="match status" value="1"/>
</dbReference>